<dbReference type="PROSITE" id="PS50105">
    <property type="entry name" value="SAM_DOMAIN"/>
    <property type="match status" value="1"/>
</dbReference>
<dbReference type="InterPro" id="IPR013761">
    <property type="entry name" value="SAM/pointed_sf"/>
</dbReference>
<gene>
    <name evidence="3" type="ORF">GLX27_002454</name>
</gene>
<evidence type="ECO:0000256" key="1">
    <source>
        <dbReference type="SAM" id="MobiDB-lite"/>
    </source>
</evidence>
<dbReference type="SUPFAM" id="SSF47769">
    <property type="entry name" value="SAM/Pointed domain"/>
    <property type="match status" value="1"/>
</dbReference>
<organism evidence="3 4">
    <name type="scientific">Malassezia furfur</name>
    <name type="common">Pityriasis versicolor infection agent</name>
    <name type="synonym">Pityrosporum furfur</name>
    <dbReference type="NCBI Taxonomy" id="55194"/>
    <lineage>
        <taxon>Eukaryota</taxon>
        <taxon>Fungi</taxon>
        <taxon>Dikarya</taxon>
        <taxon>Basidiomycota</taxon>
        <taxon>Ustilaginomycotina</taxon>
        <taxon>Malasseziomycetes</taxon>
        <taxon>Malasseziales</taxon>
        <taxon>Malasseziaceae</taxon>
        <taxon>Malassezia</taxon>
    </lineage>
</organism>
<evidence type="ECO:0000313" key="3">
    <source>
        <dbReference type="EMBL" id="WFD47792.1"/>
    </source>
</evidence>
<dbReference type="Gene3D" id="1.10.150.50">
    <property type="entry name" value="Transcription Factor, Ets-1"/>
    <property type="match status" value="1"/>
</dbReference>
<dbReference type="InterPro" id="IPR001660">
    <property type="entry name" value="SAM"/>
</dbReference>
<name>A0ABY8ESC8_MALFU</name>
<feature type="region of interest" description="Disordered" evidence="1">
    <location>
        <begin position="63"/>
        <end position="88"/>
    </location>
</feature>
<dbReference type="EMBL" id="CP046235">
    <property type="protein sequence ID" value="WFD47792.1"/>
    <property type="molecule type" value="Genomic_DNA"/>
</dbReference>
<dbReference type="Pfam" id="PF00536">
    <property type="entry name" value="SAM_1"/>
    <property type="match status" value="1"/>
</dbReference>
<reference evidence="3 4" key="1">
    <citation type="journal article" date="2020" name="Elife">
        <title>Loss of centromere function drives karyotype evolution in closely related Malassezia species.</title>
        <authorList>
            <person name="Sankaranarayanan S.R."/>
            <person name="Ianiri G."/>
            <person name="Coelho M.A."/>
            <person name="Reza M.H."/>
            <person name="Thimmappa B.C."/>
            <person name="Ganguly P."/>
            <person name="Vadnala R.N."/>
            <person name="Sun S."/>
            <person name="Siddharthan R."/>
            <person name="Tellgren-Roth C."/>
            <person name="Dawson T.L."/>
            <person name="Heitman J."/>
            <person name="Sanyal K."/>
        </authorList>
    </citation>
    <scope>NUCLEOTIDE SEQUENCE [LARGE SCALE GENOMIC DNA]</scope>
    <source>
        <strain evidence="3">CBS14141</strain>
    </source>
</reference>
<feature type="domain" description="SAM" evidence="2">
    <location>
        <begin position="17"/>
        <end position="57"/>
    </location>
</feature>
<sequence>MLPSSSVRPCAALTAAENDIDGEALVLLDDASLRDLGVTSIGHRMTLLSEIFQLKQTHGIQIEPGDWVPQSTSSVPPHTAYTDYEGVPDDVPDITTLLRERGTYRMPRHTHSHR</sequence>
<keyword evidence="4" id="KW-1185">Reference proteome</keyword>
<protein>
    <recommendedName>
        <fullName evidence="2">SAM domain-containing protein</fullName>
    </recommendedName>
</protein>
<evidence type="ECO:0000313" key="4">
    <source>
        <dbReference type="Proteomes" id="UP000818624"/>
    </source>
</evidence>
<evidence type="ECO:0000259" key="2">
    <source>
        <dbReference type="PROSITE" id="PS50105"/>
    </source>
</evidence>
<proteinExistence type="predicted"/>
<dbReference type="Proteomes" id="UP000818624">
    <property type="component" value="Chromosome 2"/>
</dbReference>
<accession>A0ABY8ESC8</accession>